<evidence type="ECO:0000313" key="1">
    <source>
        <dbReference type="EMBL" id="KAI4841018.1"/>
    </source>
</evidence>
<keyword evidence="2" id="KW-1185">Reference proteome</keyword>
<accession>A0ACB9YET4</accession>
<dbReference type="Proteomes" id="UP001056978">
    <property type="component" value="Chromosome 2"/>
</dbReference>
<organism evidence="1 2">
    <name type="scientific">Plasmodium brasilianum</name>
    <dbReference type="NCBI Taxonomy" id="5824"/>
    <lineage>
        <taxon>Eukaryota</taxon>
        <taxon>Sar</taxon>
        <taxon>Alveolata</taxon>
        <taxon>Apicomplexa</taxon>
        <taxon>Aconoidasida</taxon>
        <taxon>Haemosporida</taxon>
        <taxon>Plasmodiidae</taxon>
        <taxon>Plasmodium</taxon>
        <taxon>Plasmodium (Plasmodium)</taxon>
    </lineage>
</organism>
<comment type="caution">
    <text evidence="1">The sequence shown here is derived from an EMBL/GenBank/DDBJ whole genome shotgun (WGS) entry which is preliminary data.</text>
</comment>
<dbReference type="EMBL" id="CM043770">
    <property type="protein sequence ID" value="KAI4841018.1"/>
    <property type="molecule type" value="Genomic_DNA"/>
</dbReference>
<protein>
    <submittedName>
        <fullName evidence="1">Uncharacterized protein</fullName>
    </submittedName>
</protein>
<sequence length="110" mass="12253">MDALFEKKIFILLDSIDKIKNMEINKITATMMLCKKVALAFTPPFLVLLTTVVVTLLSGYVSLNSNGSPGAVEILSLITKYSLLLVFLAVLIILVIIYISIKFVKYKLIK</sequence>
<evidence type="ECO:0000313" key="2">
    <source>
        <dbReference type="Proteomes" id="UP001056978"/>
    </source>
</evidence>
<name>A0ACB9YET4_PLABR</name>
<gene>
    <name evidence="1" type="ORF">MKS88_000786</name>
</gene>
<proteinExistence type="predicted"/>
<reference evidence="1" key="1">
    <citation type="submission" date="2022-06" db="EMBL/GenBank/DDBJ databases">
        <title>The First Complete Genome of the Simian Malaria Parasite Plasmodium brasilianum.</title>
        <authorList>
            <person name="Bajic M."/>
            <person name="Ravishankar S."/>
        </authorList>
    </citation>
    <scope>NUCLEOTIDE SEQUENCE</scope>
    <source>
        <strain evidence="1">Bolivian I</strain>
    </source>
</reference>